<organism evidence="2 3">
    <name type="scientific">Neolecta irregularis (strain DAH-3)</name>
    <dbReference type="NCBI Taxonomy" id="1198029"/>
    <lineage>
        <taxon>Eukaryota</taxon>
        <taxon>Fungi</taxon>
        <taxon>Dikarya</taxon>
        <taxon>Ascomycota</taxon>
        <taxon>Taphrinomycotina</taxon>
        <taxon>Neolectales</taxon>
        <taxon>Neolectaceae</taxon>
        <taxon>Neolecta</taxon>
    </lineage>
</organism>
<comment type="caution">
    <text evidence="2">The sequence shown here is derived from an EMBL/GenBank/DDBJ whole genome shotgun (WGS) entry which is preliminary data.</text>
</comment>
<accession>A0A1U7LRP6</accession>
<proteinExistence type="predicted"/>
<name>A0A1U7LRP6_NEOID</name>
<evidence type="ECO:0000256" key="1">
    <source>
        <dbReference type="SAM" id="MobiDB-lite"/>
    </source>
</evidence>
<protein>
    <submittedName>
        <fullName evidence="2">Uncharacterized protein</fullName>
    </submittedName>
</protein>
<dbReference type="EMBL" id="LXFE01000446">
    <property type="protein sequence ID" value="OLL25299.1"/>
    <property type="molecule type" value="Genomic_DNA"/>
</dbReference>
<dbReference type="STRING" id="1198029.A0A1U7LRP6"/>
<dbReference type="AlphaFoldDB" id="A0A1U7LRP6"/>
<gene>
    <name evidence="2" type="ORF">NEOLI_003433</name>
</gene>
<evidence type="ECO:0000313" key="2">
    <source>
        <dbReference type="EMBL" id="OLL25299.1"/>
    </source>
</evidence>
<feature type="region of interest" description="Disordered" evidence="1">
    <location>
        <begin position="1"/>
        <end position="21"/>
    </location>
</feature>
<dbReference type="Proteomes" id="UP000186594">
    <property type="component" value="Unassembled WGS sequence"/>
</dbReference>
<feature type="region of interest" description="Disordered" evidence="1">
    <location>
        <begin position="195"/>
        <end position="227"/>
    </location>
</feature>
<keyword evidence="3" id="KW-1185">Reference proteome</keyword>
<dbReference type="OrthoDB" id="2351940at2759"/>
<feature type="compositionally biased region" description="Acidic residues" evidence="1">
    <location>
        <begin position="201"/>
        <end position="213"/>
    </location>
</feature>
<evidence type="ECO:0000313" key="3">
    <source>
        <dbReference type="Proteomes" id="UP000186594"/>
    </source>
</evidence>
<sequence>MRFLTPIASNNIPADYPPPSSLTHALRPHRIERSVPDDLPEHPELESLVLSHTRASERFLRLQRSGNRISIPANRGSTHLRRQRTIRIQRKRDPGPNLGETSVIKTRIVECDGGCYDSASFPVQNVIEDTSDVYCTANFANVNLSIAQRNFMPFNLAQVIIRAPAHGFTSPVRDGLLFVSMNEIKIDETRLYDRQEPDNSCTDDEGAIEDSDDEGFRSGCSTPPSLPVLSQTRSGTLAPVASFMVDQDAHEAKITFSVPLWGLRDTSCSNFSGQKGARSGHRPPEILTYSLLYVHQSTPRYDG</sequence>
<reference evidence="2 3" key="1">
    <citation type="submission" date="2016-04" db="EMBL/GenBank/DDBJ databases">
        <title>Evolutionary innovation and constraint leading to complex multicellularity in the Ascomycota.</title>
        <authorList>
            <person name="Cisse O."/>
            <person name="Nguyen A."/>
            <person name="Hewitt D.A."/>
            <person name="Jedd G."/>
            <person name="Stajich J.E."/>
        </authorList>
    </citation>
    <scope>NUCLEOTIDE SEQUENCE [LARGE SCALE GENOMIC DNA]</scope>
    <source>
        <strain evidence="2 3">DAH-3</strain>
    </source>
</reference>